<dbReference type="EMBL" id="AP019697">
    <property type="protein sequence ID" value="BBK25145.1"/>
    <property type="molecule type" value="Genomic_DNA"/>
</dbReference>
<accession>A0A8E4BS16</accession>
<evidence type="ECO:0000256" key="1">
    <source>
        <dbReference type="ARBA" id="ARBA00004141"/>
    </source>
</evidence>
<dbReference type="RefSeq" id="WP_108849659.1">
    <property type="nucleotide sequence ID" value="NZ_AP019697.1"/>
</dbReference>
<evidence type="ECO:0000256" key="6">
    <source>
        <dbReference type="SAM" id="SignalP"/>
    </source>
</evidence>
<dbReference type="Pfam" id="PF01957">
    <property type="entry name" value="NfeD"/>
    <property type="match status" value="1"/>
</dbReference>
<protein>
    <recommendedName>
        <fullName evidence="11">NfeD-like C-terminal domain-containing protein</fullName>
    </recommendedName>
</protein>
<dbReference type="Gene3D" id="2.40.50.140">
    <property type="entry name" value="Nucleic acid-binding proteins"/>
    <property type="match status" value="1"/>
</dbReference>
<dbReference type="InterPro" id="IPR056739">
    <property type="entry name" value="NfeD_membrane"/>
</dbReference>
<evidence type="ECO:0000256" key="2">
    <source>
        <dbReference type="ARBA" id="ARBA00022692"/>
    </source>
</evidence>
<dbReference type="GO" id="GO:0005886">
    <property type="term" value="C:plasma membrane"/>
    <property type="evidence" value="ECO:0007669"/>
    <property type="project" value="TreeGrafter"/>
</dbReference>
<feature type="signal peptide" evidence="6">
    <location>
        <begin position="1"/>
        <end position="23"/>
    </location>
</feature>
<feature type="transmembrane region" description="Helical" evidence="5">
    <location>
        <begin position="132"/>
        <end position="151"/>
    </location>
</feature>
<dbReference type="AlphaFoldDB" id="A0A8E4BS16"/>
<evidence type="ECO:0000256" key="4">
    <source>
        <dbReference type="ARBA" id="ARBA00023136"/>
    </source>
</evidence>
<dbReference type="Pfam" id="PF24961">
    <property type="entry name" value="NfeD_membrane"/>
    <property type="match status" value="1"/>
</dbReference>
<keyword evidence="4 5" id="KW-0472">Membrane</keyword>
<dbReference type="InterPro" id="IPR012340">
    <property type="entry name" value="NA-bd_OB-fold"/>
</dbReference>
<evidence type="ECO:0008006" key="11">
    <source>
        <dbReference type="Google" id="ProtNLM"/>
    </source>
</evidence>
<organism evidence="9 10">
    <name type="scientific">Dialister hominis</name>
    <dbReference type="NCBI Taxonomy" id="2582419"/>
    <lineage>
        <taxon>Bacteria</taxon>
        <taxon>Bacillati</taxon>
        <taxon>Bacillota</taxon>
        <taxon>Negativicutes</taxon>
        <taxon>Veillonellales</taxon>
        <taxon>Veillonellaceae</taxon>
        <taxon>Dialister</taxon>
    </lineage>
</organism>
<keyword evidence="6" id="KW-0732">Signal</keyword>
<feature type="chain" id="PRO_5034038124" description="NfeD-like C-terminal domain-containing protein" evidence="6">
    <location>
        <begin position="24"/>
        <end position="239"/>
    </location>
</feature>
<evidence type="ECO:0000259" key="7">
    <source>
        <dbReference type="Pfam" id="PF01957"/>
    </source>
</evidence>
<dbReference type="OrthoDB" id="9806253at2"/>
<dbReference type="Proteomes" id="UP000320585">
    <property type="component" value="Chromosome"/>
</dbReference>
<keyword evidence="3 5" id="KW-1133">Transmembrane helix</keyword>
<evidence type="ECO:0000256" key="5">
    <source>
        <dbReference type="SAM" id="Phobius"/>
    </source>
</evidence>
<feature type="transmembrane region" description="Helical" evidence="5">
    <location>
        <begin position="59"/>
        <end position="80"/>
    </location>
</feature>
<feature type="transmembrane region" description="Helical" evidence="5">
    <location>
        <begin position="109"/>
        <end position="126"/>
    </location>
</feature>
<dbReference type="GeneID" id="92716295"/>
<keyword evidence="10" id="KW-1185">Reference proteome</keyword>
<evidence type="ECO:0000256" key="3">
    <source>
        <dbReference type="ARBA" id="ARBA00022989"/>
    </source>
</evidence>
<sequence length="239" mass="25853">MKNLKVLLAFFISAFMLPCTVLASDGGVAASIIKDPVVDTLFSIIIILSIVIEIKTAGFSGGSLIAILAGLILIGTNWYYEGGQSLEFALYFGGIALIILDILVMYTGIFIGAGFIAVMAGLFFTFGGNMTALYILLFAVLASCVGAYFLFKYLPDNHIWQKITLHARQTNKEGYLSSSKDLSSFEGKSGISVSTLRPTGKISIDGDIKDAISENGYIEKNCEVRVVKVENNYLIVRKA</sequence>
<name>A0A8E4BS16_9FIRM</name>
<proteinExistence type="predicted"/>
<evidence type="ECO:0000313" key="10">
    <source>
        <dbReference type="Proteomes" id="UP000320585"/>
    </source>
</evidence>
<evidence type="ECO:0000259" key="8">
    <source>
        <dbReference type="Pfam" id="PF24961"/>
    </source>
</evidence>
<dbReference type="KEGG" id="dho:Dia5BBH33_10800"/>
<dbReference type="PANTHER" id="PTHR33507">
    <property type="entry name" value="INNER MEMBRANE PROTEIN YBBJ"/>
    <property type="match status" value="1"/>
</dbReference>
<dbReference type="InterPro" id="IPR002810">
    <property type="entry name" value="NfeD-like_C"/>
</dbReference>
<dbReference type="PANTHER" id="PTHR33507:SF3">
    <property type="entry name" value="INNER MEMBRANE PROTEIN YBBJ"/>
    <property type="match status" value="1"/>
</dbReference>
<keyword evidence="2 5" id="KW-0812">Transmembrane</keyword>
<comment type="subcellular location">
    <subcellularLocation>
        <location evidence="1">Membrane</location>
        <topology evidence="1">Multi-pass membrane protein</topology>
    </subcellularLocation>
</comment>
<gene>
    <name evidence="9" type="ORF">Dia5BBH33_10800</name>
</gene>
<feature type="domain" description="NfeD integral membrane" evidence="8">
    <location>
        <begin position="38"/>
        <end position="152"/>
    </location>
</feature>
<feature type="domain" description="NfeD-like C-terminal" evidence="7">
    <location>
        <begin position="186"/>
        <end position="238"/>
    </location>
</feature>
<evidence type="ECO:0000313" key="9">
    <source>
        <dbReference type="EMBL" id="BBK25145.1"/>
    </source>
</evidence>
<dbReference type="SUPFAM" id="SSF141322">
    <property type="entry name" value="NfeD domain-like"/>
    <property type="match status" value="1"/>
</dbReference>
<reference evidence="10" key="1">
    <citation type="submission" date="2019-05" db="EMBL/GenBank/DDBJ databases">
        <title>Complete genome sequencing of Dialister sp. strain 5BBH33.</title>
        <authorList>
            <person name="Sakamoto M."/>
            <person name="Murakami T."/>
            <person name="Mori H."/>
        </authorList>
    </citation>
    <scope>NUCLEOTIDE SEQUENCE [LARGE SCALE GENOMIC DNA]</scope>
    <source>
        <strain evidence="10">5BBH33</strain>
    </source>
</reference>
<dbReference type="InterPro" id="IPR052165">
    <property type="entry name" value="Membrane_assoc_protease"/>
</dbReference>